<protein>
    <recommendedName>
        <fullName evidence="11">Probable nicotinate-nucleotide adenylyltransferase</fullName>
        <ecNumber evidence="11">2.7.7.18</ecNumber>
    </recommendedName>
    <alternativeName>
        <fullName evidence="11">Deamido-NAD(+) diphosphorylase</fullName>
    </alternativeName>
    <alternativeName>
        <fullName evidence="11">Deamido-NAD(+) pyrophosphorylase</fullName>
    </alternativeName>
    <alternativeName>
        <fullName evidence="11">Nicotinate mononucleotide adenylyltransferase</fullName>
        <shortName evidence="11">NaMN adenylyltransferase</shortName>
    </alternativeName>
</protein>
<dbReference type="PANTHER" id="PTHR39321:SF3">
    <property type="entry name" value="PHOSPHOPANTETHEINE ADENYLYLTRANSFERASE"/>
    <property type="match status" value="1"/>
</dbReference>
<dbReference type="NCBIfam" id="TIGR00125">
    <property type="entry name" value="cyt_tran_rel"/>
    <property type="match status" value="1"/>
</dbReference>
<dbReference type="Pfam" id="PF01467">
    <property type="entry name" value="CTP_transf_like"/>
    <property type="match status" value="1"/>
</dbReference>
<dbReference type="GO" id="GO:0004515">
    <property type="term" value="F:nicotinate-nucleotide adenylyltransferase activity"/>
    <property type="evidence" value="ECO:0007669"/>
    <property type="project" value="UniProtKB-UniRule"/>
</dbReference>
<evidence type="ECO:0000259" key="12">
    <source>
        <dbReference type="Pfam" id="PF01467"/>
    </source>
</evidence>
<dbReference type="eggNOG" id="COG1057">
    <property type="taxonomic scope" value="Bacteria"/>
</dbReference>
<dbReference type="InterPro" id="IPR014729">
    <property type="entry name" value="Rossmann-like_a/b/a_fold"/>
</dbReference>
<dbReference type="CDD" id="cd02165">
    <property type="entry name" value="NMNAT"/>
    <property type="match status" value="1"/>
</dbReference>
<dbReference type="AlphaFoldDB" id="S6AZG9"/>
<comment type="pathway">
    <text evidence="2 11">Cofactor biosynthesis; NAD(+) biosynthesis; deamido-NAD(+) from nicotinate D-ribonucleotide: step 1/1.</text>
</comment>
<evidence type="ECO:0000256" key="3">
    <source>
        <dbReference type="ARBA" id="ARBA00009014"/>
    </source>
</evidence>
<keyword evidence="8 11" id="KW-0067">ATP-binding</keyword>
<dbReference type="EMBL" id="AP013066">
    <property type="protein sequence ID" value="BAN33907.1"/>
    <property type="molecule type" value="Genomic_DNA"/>
</dbReference>
<dbReference type="SUPFAM" id="SSF52374">
    <property type="entry name" value="Nucleotidylyl transferase"/>
    <property type="match status" value="1"/>
</dbReference>
<keyword evidence="7 11" id="KW-0547">Nucleotide-binding</keyword>
<dbReference type="NCBIfam" id="NF000839">
    <property type="entry name" value="PRK00071.1-1"/>
    <property type="match status" value="1"/>
</dbReference>
<evidence type="ECO:0000256" key="11">
    <source>
        <dbReference type="HAMAP-Rule" id="MF_00244"/>
    </source>
</evidence>
<dbReference type="NCBIfam" id="NF000840">
    <property type="entry name" value="PRK00071.1-3"/>
    <property type="match status" value="1"/>
</dbReference>
<comment type="function">
    <text evidence="1 11">Catalyzes the reversible adenylation of nicotinate mononucleotide (NaMN) to nicotinic acid adenine dinucleotide (NaAD).</text>
</comment>
<dbReference type="UniPathway" id="UPA00253">
    <property type="reaction ID" value="UER00332"/>
</dbReference>
<dbReference type="KEGG" id="sdr:SCD_n00058"/>
<dbReference type="RefSeq" id="WP_009207148.1">
    <property type="nucleotide sequence ID" value="NC_022357.1"/>
</dbReference>
<dbReference type="NCBIfam" id="TIGR00482">
    <property type="entry name" value="nicotinate (nicotinamide) nucleotide adenylyltransferase"/>
    <property type="match status" value="1"/>
</dbReference>
<keyword evidence="14" id="KW-1185">Reference proteome</keyword>
<dbReference type="GO" id="GO:0009435">
    <property type="term" value="P:NAD+ biosynthetic process"/>
    <property type="evidence" value="ECO:0007669"/>
    <property type="project" value="UniProtKB-UniRule"/>
</dbReference>
<proteinExistence type="inferred from homology"/>
<comment type="catalytic activity">
    <reaction evidence="10 11">
        <text>nicotinate beta-D-ribonucleotide + ATP + H(+) = deamido-NAD(+) + diphosphate</text>
        <dbReference type="Rhea" id="RHEA:22860"/>
        <dbReference type="ChEBI" id="CHEBI:15378"/>
        <dbReference type="ChEBI" id="CHEBI:30616"/>
        <dbReference type="ChEBI" id="CHEBI:33019"/>
        <dbReference type="ChEBI" id="CHEBI:57502"/>
        <dbReference type="ChEBI" id="CHEBI:58437"/>
        <dbReference type="EC" id="2.7.7.18"/>
    </reaction>
</comment>
<evidence type="ECO:0000313" key="13">
    <source>
        <dbReference type="EMBL" id="BAN33907.1"/>
    </source>
</evidence>
<comment type="similarity">
    <text evidence="3 11">Belongs to the NadD family.</text>
</comment>
<dbReference type="GO" id="GO:0005524">
    <property type="term" value="F:ATP binding"/>
    <property type="evidence" value="ECO:0007669"/>
    <property type="project" value="UniProtKB-KW"/>
</dbReference>
<evidence type="ECO:0000256" key="6">
    <source>
        <dbReference type="ARBA" id="ARBA00022695"/>
    </source>
</evidence>
<evidence type="ECO:0000256" key="9">
    <source>
        <dbReference type="ARBA" id="ARBA00023027"/>
    </source>
</evidence>
<organism evidence="13 14">
    <name type="scientific">Sulfuricella denitrificans (strain DSM 22764 / NBRC 105220 / skB26)</name>
    <dbReference type="NCBI Taxonomy" id="1163617"/>
    <lineage>
        <taxon>Bacteria</taxon>
        <taxon>Pseudomonadati</taxon>
        <taxon>Pseudomonadota</taxon>
        <taxon>Betaproteobacteria</taxon>
        <taxon>Nitrosomonadales</taxon>
        <taxon>Sulfuricellaceae</taxon>
        <taxon>Sulfuricella</taxon>
    </lineage>
</organism>
<dbReference type="OrthoDB" id="5295945at2"/>
<evidence type="ECO:0000256" key="5">
    <source>
        <dbReference type="ARBA" id="ARBA00022679"/>
    </source>
</evidence>
<keyword evidence="4 11" id="KW-0662">Pyridine nucleotide biosynthesis</keyword>
<keyword evidence="5 11" id="KW-0808">Transferase</keyword>
<dbReference type="Gene3D" id="3.40.50.620">
    <property type="entry name" value="HUPs"/>
    <property type="match status" value="1"/>
</dbReference>
<dbReference type="Proteomes" id="UP000015559">
    <property type="component" value="Chromosome"/>
</dbReference>
<evidence type="ECO:0000313" key="14">
    <source>
        <dbReference type="Proteomes" id="UP000015559"/>
    </source>
</evidence>
<evidence type="ECO:0000256" key="4">
    <source>
        <dbReference type="ARBA" id="ARBA00022642"/>
    </source>
</evidence>
<keyword evidence="6 11" id="KW-0548">Nucleotidyltransferase</keyword>
<evidence type="ECO:0000256" key="1">
    <source>
        <dbReference type="ARBA" id="ARBA00002324"/>
    </source>
</evidence>
<dbReference type="HAMAP" id="MF_00244">
    <property type="entry name" value="NaMN_adenylyltr"/>
    <property type="match status" value="1"/>
</dbReference>
<dbReference type="InterPro" id="IPR005248">
    <property type="entry name" value="NadD/NMNAT"/>
</dbReference>
<evidence type="ECO:0000256" key="2">
    <source>
        <dbReference type="ARBA" id="ARBA00005019"/>
    </source>
</evidence>
<feature type="domain" description="Cytidyltransferase-like" evidence="12">
    <location>
        <begin position="7"/>
        <end position="190"/>
    </location>
</feature>
<name>S6AZG9_SULDS</name>
<gene>
    <name evidence="11" type="primary">nadD</name>
    <name evidence="13" type="ORF">SCD_n00058</name>
</gene>
<evidence type="ECO:0000256" key="7">
    <source>
        <dbReference type="ARBA" id="ARBA00022741"/>
    </source>
</evidence>
<dbReference type="HOGENOM" id="CLU_069765_0_0_4"/>
<sequence>MTFPIGILGGTFDPLHFGHLRLAQELAEGLALSEVRFIPAGLPPHRAQPFASPQQRLEMARLGIAGNPLFSLDEREVFKPTPCFTVETLLELRRELGAMQSLCLFMGADAFLGLAAWHRWRELFDLAHIVVAQRPGVDGITRAAATLPAELLNELNRRLTHEPEALRDELSGAILVHPVTALDISATQIRSELTAGHSPRYLLPDAVLDYIQTNGLYKDINGT</sequence>
<reference evidence="13 14" key="1">
    <citation type="journal article" date="2012" name="Appl. Environ. Microbiol.">
        <title>Draft genome sequence of a psychrotolerant sulfur-oxidizing bacterium, Sulfuricella denitrificans skB26, and proteomic insights into cold adaptation.</title>
        <authorList>
            <person name="Watanabe T."/>
            <person name="Kojima H."/>
            <person name="Fukui M."/>
        </authorList>
    </citation>
    <scope>NUCLEOTIDE SEQUENCE [LARGE SCALE GENOMIC DNA]</scope>
    <source>
        <strain evidence="14">skB26</strain>
    </source>
</reference>
<evidence type="ECO:0000256" key="8">
    <source>
        <dbReference type="ARBA" id="ARBA00022840"/>
    </source>
</evidence>
<dbReference type="STRING" id="1163617.SCD_n00058"/>
<dbReference type="PANTHER" id="PTHR39321">
    <property type="entry name" value="NICOTINATE-NUCLEOTIDE ADENYLYLTRANSFERASE-RELATED"/>
    <property type="match status" value="1"/>
</dbReference>
<dbReference type="EC" id="2.7.7.18" evidence="11"/>
<dbReference type="InterPro" id="IPR004821">
    <property type="entry name" value="Cyt_trans-like"/>
</dbReference>
<evidence type="ECO:0000256" key="10">
    <source>
        <dbReference type="ARBA" id="ARBA00048721"/>
    </source>
</evidence>
<accession>S6AZG9</accession>
<keyword evidence="9 11" id="KW-0520">NAD</keyword>